<accession>A0A5Q2MLS7</accession>
<reference evidence="1 2" key="1">
    <citation type="submission" date="2019-11" db="EMBL/GenBank/DDBJ databases">
        <authorList>
            <person name="Li J."/>
        </authorList>
    </citation>
    <scope>NUCLEOTIDE SEQUENCE [LARGE SCALE GENOMIC DNA]</scope>
    <source>
        <strain evidence="1 2">MF47</strain>
    </source>
</reference>
<organism evidence="1 2">
    <name type="scientific">Aeromicrobium yanjiei</name>
    <dbReference type="NCBI Taxonomy" id="2662028"/>
    <lineage>
        <taxon>Bacteria</taxon>
        <taxon>Bacillati</taxon>
        <taxon>Actinomycetota</taxon>
        <taxon>Actinomycetes</taxon>
        <taxon>Propionibacteriales</taxon>
        <taxon>Nocardioidaceae</taxon>
        <taxon>Aeromicrobium</taxon>
    </lineage>
</organism>
<evidence type="ECO:0000313" key="1">
    <source>
        <dbReference type="EMBL" id="QGG42042.1"/>
    </source>
</evidence>
<evidence type="ECO:0000313" key="2">
    <source>
        <dbReference type="Proteomes" id="UP000392064"/>
    </source>
</evidence>
<sequence>MSGGQVFATRWDLLFAQVLIGVDRTTGVFSGSEPAPGRQLVCVWTSEARAGEALHLESWDLKKISVRSLLTVLPAGIGIHVDPAVPSGMTASADYVAQLKRYLVPFPDGADVRRAPWDGLDASAREALADAADDHVSELHAFGFTVDDSPTLGCLAYVAAGGPAPADAVRTTLAASIDLDSLGVPTVIVVPLEEVPEALRATLGDADRVRREKRPRFWRR</sequence>
<dbReference type="KEGG" id="aef:GEV26_12055"/>
<evidence type="ECO:0008006" key="3">
    <source>
        <dbReference type="Google" id="ProtNLM"/>
    </source>
</evidence>
<keyword evidence="2" id="KW-1185">Reference proteome</keyword>
<dbReference type="RefSeq" id="WP_153653352.1">
    <property type="nucleotide sequence ID" value="NZ_CP045737.1"/>
</dbReference>
<dbReference type="AlphaFoldDB" id="A0A5Q2MLS7"/>
<protein>
    <recommendedName>
        <fullName evidence="3">SseB protein N-terminal domain-containing protein</fullName>
    </recommendedName>
</protein>
<proteinExistence type="predicted"/>
<name>A0A5Q2MLS7_9ACTN</name>
<gene>
    <name evidence="1" type="ORF">GEV26_12055</name>
</gene>
<dbReference type="Proteomes" id="UP000392064">
    <property type="component" value="Chromosome"/>
</dbReference>
<dbReference type="EMBL" id="CP045737">
    <property type="protein sequence ID" value="QGG42042.1"/>
    <property type="molecule type" value="Genomic_DNA"/>
</dbReference>